<comment type="caution">
    <text evidence="1">The sequence shown here is derived from an EMBL/GenBank/DDBJ whole genome shotgun (WGS) entry which is preliminary data.</text>
</comment>
<organism evidence="1 2">
    <name type="scientific">Lentzea indica</name>
    <dbReference type="NCBI Taxonomy" id="2604800"/>
    <lineage>
        <taxon>Bacteria</taxon>
        <taxon>Bacillati</taxon>
        <taxon>Actinomycetota</taxon>
        <taxon>Actinomycetes</taxon>
        <taxon>Pseudonocardiales</taxon>
        <taxon>Pseudonocardiaceae</taxon>
        <taxon>Lentzea</taxon>
    </lineage>
</organism>
<accession>A0ABX1FIA7</accession>
<proteinExistence type="predicted"/>
<name>A0ABX1FIA7_9PSEU</name>
<sequence length="115" mass="12888">MRAKVLETGQGFTVSARVRLTDDTVNRTVVSQEGSVESAFRLGYDAAVNPSKWWRAKANAVANKWIHLVATYNASAHTQADGRLSGQRRHAEGRHRLRGRLELHRCAVDRSRQHG</sequence>
<gene>
    <name evidence="1" type="ORF">FXN61_17625</name>
</gene>
<reference evidence="1 2" key="1">
    <citation type="submission" date="2019-08" db="EMBL/GenBank/DDBJ databases">
        <title>Lentzea from Indian Himalayas.</title>
        <authorList>
            <person name="Mandal S."/>
            <person name="Mallick Gupta A."/>
            <person name="Maiti P.K."/>
            <person name="Sarkar J."/>
            <person name="Mandal S."/>
        </authorList>
    </citation>
    <scope>NUCLEOTIDE SEQUENCE [LARGE SCALE GENOMIC DNA]</scope>
    <source>
        <strain evidence="1 2">PSKA42</strain>
    </source>
</reference>
<dbReference type="SUPFAM" id="SSF49899">
    <property type="entry name" value="Concanavalin A-like lectins/glucanases"/>
    <property type="match status" value="1"/>
</dbReference>
<dbReference type="Proteomes" id="UP001515943">
    <property type="component" value="Unassembled WGS sequence"/>
</dbReference>
<keyword evidence="2" id="KW-1185">Reference proteome</keyword>
<protein>
    <submittedName>
        <fullName evidence="1">LamG domain-containing protein</fullName>
    </submittedName>
</protein>
<evidence type="ECO:0000313" key="1">
    <source>
        <dbReference type="EMBL" id="NKE58542.1"/>
    </source>
</evidence>
<dbReference type="InterPro" id="IPR013320">
    <property type="entry name" value="ConA-like_dom_sf"/>
</dbReference>
<evidence type="ECO:0000313" key="2">
    <source>
        <dbReference type="Proteomes" id="UP001515943"/>
    </source>
</evidence>
<dbReference type="Gene3D" id="2.60.120.200">
    <property type="match status" value="1"/>
</dbReference>
<dbReference type="EMBL" id="VSRL01000057">
    <property type="protein sequence ID" value="NKE58542.1"/>
    <property type="molecule type" value="Genomic_DNA"/>
</dbReference>